<organism evidence="12 13">
    <name type="scientific">Hesseltinella vesiculosa</name>
    <dbReference type="NCBI Taxonomy" id="101127"/>
    <lineage>
        <taxon>Eukaryota</taxon>
        <taxon>Fungi</taxon>
        <taxon>Fungi incertae sedis</taxon>
        <taxon>Mucoromycota</taxon>
        <taxon>Mucoromycotina</taxon>
        <taxon>Mucoromycetes</taxon>
        <taxon>Mucorales</taxon>
        <taxon>Cunninghamellaceae</taxon>
        <taxon>Hesseltinella</taxon>
    </lineage>
</organism>
<feature type="domain" description="Tim10-like" evidence="11">
    <location>
        <begin position="18"/>
        <end position="77"/>
    </location>
</feature>
<keyword evidence="5" id="KW-0862">Zinc</keyword>
<evidence type="ECO:0000313" key="12">
    <source>
        <dbReference type="EMBL" id="ORX53158.1"/>
    </source>
</evidence>
<keyword evidence="4 10" id="KW-0999">Mitochondrion inner membrane</keyword>
<keyword evidence="3" id="KW-0479">Metal-binding</keyword>
<dbReference type="Proteomes" id="UP000242146">
    <property type="component" value="Unassembled WGS sequence"/>
</dbReference>
<evidence type="ECO:0000256" key="6">
    <source>
        <dbReference type="ARBA" id="ARBA00022927"/>
    </source>
</evidence>
<evidence type="ECO:0000256" key="3">
    <source>
        <dbReference type="ARBA" id="ARBA00022723"/>
    </source>
</evidence>
<comment type="subunit">
    <text evidence="10">Heterohexamer.</text>
</comment>
<keyword evidence="9 10" id="KW-1015">Disulfide bond</keyword>
<keyword evidence="8 10" id="KW-0496">Mitochondrion</keyword>
<comment type="subcellular location">
    <subcellularLocation>
        <location evidence="10">Mitochondrion inner membrane</location>
        <topology evidence="10">Peripheral membrane protein</topology>
        <orientation evidence="10">Intermembrane side</orientation>
    </subcellularLocation>
</comment>
<dbReference type="InterPro" id="IPR035427">
    <property type="entry name" value="Tim10-like_dom_sf"/>
</dbReference>
<comment type="function">
    <text evidence="10">Mitochondrial intermembrane chaperone that participates in the import and insertion of some multi-pass transmembrane proteins into the mitochondrial inner membrane. Also required for the transfer of beta-barrel precursors from the TOM complex to the sorting and assembly machinery (SAM complex) of the outer membrane. Acts as a chaperone-like protein that protects the hydrophobic precursors from aggregation and guide them through the mitochondrial intermembrane space.</text>
</comment>
<protein>
    <recommendedName>
        <fullName evidence="10">Mitochondrial import inner membrane translocase subunit</fullName>
    </recommendedName>
</protein>
<evidence type="ECO:0000256" key="4">
    <source>
        <dbReference type="ARBA" id="ARBA00022792"/>
    </source>
</evidence>
<evidence type="ECO:0000313" key="13">
    <source>
        <dbReference type="Proteomes" id="UP000242146"/>
    </source>
</evidence>
<evidence type="ECO:0000256" key="5">
    <source>
        <dbReference type="ARBA" id="ARBA00022833"/>
    </source>
</evidence>
<evidence type="ECO:0000256" key="9">
    <source>
        <dbReference type="ARBA" id="ARBA00023157"/>
    </source>
</evidence>
<evidence type="ECO:0000256" key="7">
    <source>
        <dbReference type="ARBA" id="ARBA00023010"/>
    </source>
</evidence>
<evidence type="ECO:0000256" key="8">
    <source>
        <dbReference type="ARBA" id="ARBA00023128"/>
    </source>
</evidence>
<dbReference type="GO" id="GO:0045039">
    <property type="term" value="P:protein insertion into mitochondrial inner membrane"/>
    <property type="evidence" value="ECO:0007669"/>
    <property type="project" value="TreeGrafter"/>
</dbReference>
<accession>A0A1X2GGG5</accession>
<dbReference type="EMBL" id="MCGT01000016">
    <property type="protein sequence ID" value="ORX53158.1"/>
    <property type="molecule type" value="Genomic_DNA"/>
</dbReference>
<dbReference type="SUPFAM" id="SSF144122">
    <property type="entry name" value="Tim10-like"/>
    <property type="match status" value="1"/>
</dbReference>
<name>A0A1X2GGG5_9FUNG</name>
<comment type="caution">
    <text evidence="12">The sequence shown here is derived from an EMBL/GenBank/DDBJ whole genome shotgun (WGS) entry which is preliminary data.</text>
</comment>
<dbReference type="PANTHER" id="PTHR11038:SF16">
    <property type="entry name" value="MITOCHONDRIAL IMPORT INNER MEMBRANE TRANSLOCASE SUBUNIT TIM10"/>
    <property type="match status" value="1"/>
</dbReference>
<keyword evidence="13" id="KW-1185">Reference proteome</keyword>
<evidence type="ECO:0000256" key="1">
    <source>
        <dbReference type="ARBA" id="ARBA00006720"/>
    </source>
</evidence>
<dbReference type="AlphaFoldDB" id="A0A1X2GGG5"/>
<dbReference type="InterPro" id="IPR004217">
    <property type="entry name" value="Tim10-like"/>
</dbReference>
<keyword evidence="7 10" id="KW-0811">Translocation</keyword>
<sequence length="99" mass="11225">MSMWTSYSQAYVNPDNLVEAERQVDSFMSLIVEKCQKKCIPTHYREGDLNKGEMVCIDRCVAKYAAFERKLGEKLQEAYPNSIPSNQASAQPDPSLPSF</sequence>
<comment type="domain">
    <text evidence="10">The twin CX3C motif contains 4 conserved Cys residues that form 2 disulfide bonds in the mitochondrial intermembrane space.</text>
</comment>
<proteinExistence type="inferred from homology"/>
<keyword evidence="4 10" id="KW-0472">Membrane</keyword>
<keyword evidence="6 10" id="KW-0653">Protein transport</keyword>
<evidence type="ECO:0000256" key="10">
    <source>
        <dbReference type="RuleBase" id="RU367043"/>
    </source>
</evidence>
<gene>
    <name evidence="12" type="ORF">DM01DRAFT_1322900</name>
</gene>
<dbReference type="GO" id="GO:0046872">
    <property type="term" value="F:metal ion binding"/>
    <property type="evidence" value="ECO:0007669"/>
    <property type="project" value="UniProtKB-KW"/>
</dbReference>
<evidence type="ECO:0000259" key="11">
    <source>
        <dbReference type="Pfam" id="PF02953"/>
    </source>
</evidence>
<dbReference type="GO" id="GO:0005743">
    <property type="term" value="C:mitochondrial inner membrane"/>
    <property type="evidence" value="ECO:0007669"/>
    <property type="project" value="UniProtKB-SubCell"/>
</dbReference>
<dbReference type="Pfam" id="PF02953">
    <property type="entry name" value="zf-Tim10_DDP"/>
    <property type="match status" value="1"/>
</dbReference>
<comment type="similarity">
    <text evidence="1 10">Belongs to the small Tim family.</text>
</comment>
<dbReference type="GO" id="GO:0015031">
    <property type="term" value="P:protein transport"/>
    <property type="evidence" value="ECO:0007669"/>
    <property type="project" value="UniProtKB-KW"/>
</dbReference>
<dbReference type="Gene3D" id="1.10.287.810">
    <property type="entry name" value="Mitochondrial import inner membrane translocase subunit tim13 like domains"/>
    <property type="match status" value="1"/>
</dbReference>
<keyword evidence="10" id="KW-0143">Chaperone</keyword>
<keyword evidence="2 10" id="KW-0813">Transport</keyword>
<dbReference type="STRING" id="101127.A0A1X2GGG5"/>
<dbReference type="OrthoDB" id="274922at2759"/>
<dbReference type="PANTHER" id="PTHR11038">
    <property type="entry name" value="MITOCHONDRIAL IMPORT INNER MEMBRANE TRANSLOCASE SUBUNIT TIM10"/>
    <property type="match status" value="1"/>
</dbReference>
<reference evidence="12 13" key="1">
    <citation type="submission" date="2016-07" db="EMBL/GenBank/DDBJ databases">
        <title>Pervasive Adenine N6-methylation of Active Genes in Fungi.</title>
        <authorList>
            <consortium name="DOE Joint Genome Institute"/>
            <person name="Mondo S.J."/>
            <person name="Dannebaum R.O."/>
            <person name="Kuo R.C."/>
            <person name="Labutti K."/>
            <person name="Haridas S."/>
            <person name="Kuo A."/>
            <person name="Salamov A."/>
            <person name="Ahrendt S.R."/>
            <person name="Lipzen A."/>
            <person name="Sullivan W."/>
            <person name="Andreopoulos W.B."/>
            <person name="Clum A."/>
            <person name="Lindquist E."/>
            <person name="Daum C."/>
            <person name="Ramamoorthy G.K."/>
            <person name="Gryganskyi A."/>
            <person name="Culley D."/>
            <person name="Magnuson J.K."/>
            <person name="James T.Y."/>
            <person name="O'Malley M.A."/>
            <person name="Stajich J.E."/>
            <person name="Spatafora J.W."/>
            <person name="Visel A."/>
            <person name="Grigoriev I.V."/>
        </authorList>
    </citation>
    <scope>NUCLEOTIDE SEQUENCE [LARGE SCALE GENOMIC DNA]</scope>
    <source>
        <strain evidence="12 13">NRRL 3301</strain>
    </source>
</reference>
<evidence type="ECO:0000256" key="2">
    <source>
        <dbReference type="ARBA" id="ARBA00022448"/>
    </source>
</evidence>